<sequence length="256" mass="29475">MRRKFDFLRKLQYAEAVKLDGVVPRTLVVVVTFLVVVGVVLILFIFCIYAFASEARKCRGTFATPESPVLTNGRKRQIKRRKGKKSSKQRLTKAQKLLEVNKKWFAMYCSENSDCDDPEDITTVPFGSLEITEAKKVSFRDSLQDVYFIESKEEMKRLEKLHSMGYDVTITRSRDHACEKATKTALCEEKETILTPALYPTLDTSIYEREESDSSPRVLKKWLNTSSFQTEENKIFKDEERLISDISLPLLTESSV</sequence>
<dbReference type="Proteomes" id="UP001163046">
    <property type="component" value="Unassembled WGS sequence"/>
</dbReference>
<proteinExistence type="predicted"/>
<gene>
    <name evidence="2" type="ORF">OS493_029496</name>
</gene>
<dbReference type="AlphaFoldDB" id="A0A9W9Y8W0"/>
<feature type="transmembrane region" description="Helical" evidence="1">
    <location>
        <begin position="27"/>
        <end position="52"/>
    </location>
</feature>
<dbReference type="OrthoDB" id="5978109at2759"/>
<name>A0A9W9Y8W0_9CNID</name>
<protein>
    <submittedName>
        <fullName evidence="2">Uncharacterized protein</fullName>
    </submittedName>
</protein>
<evidence type="ECO:0000313" key="3">
    <source>
        <dbReference type="Proteomes" id="UP001163046"/>
    </source>
</evidence>
<reference evidence="2" key="1">
    <citation type="submission" date="2023-01" db="EMBL/GenBank/DDBJ databases">
        <title>Genome assembly of the deep-sea coral Lophelia pertusa.</title>
        <authorList>
            <person name="Herrera S."/>
            <person name="Cordes E."/>
        </authorList>
    </citation>
    <scope>NUCLEOTIDE SEQUENCE</scope>
    <source>
        <strain evidence="2">USNM1676648</strain>
        <tissue evidence="2">Polyp</tissue>
    </source>
</reference>
<accession>A0A9W9Y8W0</accession>
<keyword evidence="1" id="KW-0472">Membrane</keyword>
<keyword evidence="3" id="KW-1185">Reference proteome</keyword>
<evidence type="ECO:0000256" key="1">
    <source>
        <dbReference type="SAM" id="Phobius"/>
    </source>
</evidence>
<organism evidence="2 3">
    <name type="scientific">Desmophyllum pertusum</name>
    <dbReference type="NCBI Taxonomy" id="174260"/>
    <lineage>
        <taxon>Eukaryota</taxon>
        <taxon>Metazoa</taxon>
        <taxon>Cnidaria</taxon>
        <taxon>Anthozoa</taxon>
        <taxon>Hexacorallia</taxon>
        <taxon>Scleractinia</taxon>
        <taxon>Caryophylliina</taxon>
        <taxon>Caryophylliidae</taxon>
        <taxon>Desmophyllum</taxon>
    </lineage>
</organism>
<comment type="caution">
    <text evidence="2">The sequence shown here is derived from an EMBL/GenBank/DDBJ whole genome shotgun (WGS) entry which is preliminary data.</text>
</comment>
<evidence type="ECO:0000313" key="2">
    <source>
        <dbReference type="EMBL" id="KAJ7325633.1"/>
    </source>
</evidence>
<keyword evidence="1" id="KW-0812">Transmembrane</keyword>
<keyword evidence="1" id="KW-1133">Transmembrane helix</keyword>
<dbReference type="EMBL" id="MU827807">
    <property type="protein sequence ID" value="KAJ7325633.1"/>
    <property type="molecule type" value="Genomic_DNA"/>
</dbReference>